<gene>
    <name evidence="1" type="ORF">CC86DRAFT_402107</name>
</gene>
<dbReference type="AlphaFoldDB" id="A0A6A7AEE4"/>
<dbReference type="PANTHER" id="PTHR38790">
    <property type="entry name" value="2EXR DOMAIN-CONTAINING PROTEIN-RELATED"/>
    <property type="match status" value="1"/>
</dbReference>
<evidence type="ECO:0000313" key="2">
    <source>
        <dbReference type="Proteomes" id="UP000799424"/>
    </source>
</evidence>
<organism evidence="1 2">
    <name type="scientific">Ophiobolus disseminans</name>
    <dbReference type="NCBI Taxonomy" id="1469910"/>
    <lineage>
        <taxon>Eukaryota</taxon>
        <taxon>Fungi</taxon>
        <taxon>Dikarya</taxon>
        <taxon>Ascomycota</taxon>
        <taxon>Pezizomycotina</taxon>
        <taxon>Dothideomycetes</taxon>
        <taxon>Pleosporomycetidae</taxon>
        <taxon>Pleosporales</taxon>
        <taxon>Pleosporineae</taxon>
        <taxon>Phaeosphaeriaceae</taxon>
        <taxon>Ophiobolus</taxon>
    </lineage>
</organism>
<evidence type="ECO:0000313" key="1">
    <source>
        <dbReference type="EMBL" id="KAF2831596.1"/>
    </source>
</evidence>
<dbReference type="PANTHER" id="PTHR38790:SF4">
    <property type="entry name" value="2EXR DOMAIN-CONTAINING PROTEIN"/>
    <property type="match status" value="1"/>
</dbReference>
<protein>
    <submittedName>
        <fullName evidence="1">Uncharacterized protein</fullName>
    </submittedName>
</protein>
<sequence>MAPQKPTSRSKLLSSYIFSGANTKIQKSKSKTQDTSKSGLKYRNGLLNASIPVRSSLMSIAKRNSNVSPLLRLPGEIRNKIWMYTLGYHNVNIGLRSCKRSWPIGHTLDVRPLHPASRFPRIFLRPTFHLPEVCRQIYVESAAFTYTLNTFSFDSRKTFDRWVKARPLGQRELVTSVNVPYDYMHVYRHGFRRTFCEKFPNIARIGVDEHIPFFERRYGEKDVILAKQRTVAFIHEKEGKRLVVEWHYGVAGAIVRC</sequence>
<reference evidence="1" key="1">
    <citation type="journal article" date="2020" name="Stud. Mycol.">
        <title>101 Dothideomycetes genomes: a test case for predicting lifestyles and emergence of pathogens.</title>
        <authorList>
            <person name="Haridas S."/>
            <person name="Albert R."/>
            <person name="Binder M."/>
            <person name="Bloem J."/>
            <person name="Labutti K."/>
            <person name="Salamov A."/>
            <person name="Andreopoulos B."/>
            <person name="Baker S."/>
            <person name="Barry K."/>
            <person name="Bills G."/>
            <person name="Bluhm B."/>
            <person name="Cannon C."/>
            <person name="Castanera R."/>
            <person name="Culley D."/>
            <person name="Daum C."/>
            <person name="Ezra D."/>
            <person name="Gonzalez J."/>
            <person name="Henrissat B."/>
            <person name="Kuo A."/>
            <person name="Liang C."/>
            <person name="Lipzen A."/>
            <person name="Lutzoni F."/>
            <person name="Magnuson J."/>
            <person name="Mondo S."/>
            <person name="Nolan M."/>
            <person name="Ohm R."/>
            <person name="Pangilinan J."/>
            <person name="Park H.-J."/>
            <person name="Ramirez L."/>
            <person name="Alfaro M."/>
            <person name="Sun H."/>
            <person name="Tritt A."/>
            <person name="Yoshinaga Y."/>
            <person name="Zwiers L.-H."/>
            <person name="Turgeon B."/>
            <person name="Goodwin S."/>
            <person name="Spatafora J."/>
            <person name="Crous P."/>
            <person name="Grigoriev I."/>
        </authorList>
    </citation>
    <scope>NUCLEOTIDE SEQUENCE</scope>
    <source>
        <strain evidence="1">CBS 113818</strain>
    </source>
</reference>
<accession>A0A6A7AEE4</accession>
<proteinExistence type="predicted"/>
<dbReference type="EMBL" id="MU006218">
    <property type="protein sequence ID" value="KAF2831596.1"/>
    <property type="molecule type" value="Genomic_DNA"/>
</dbReference>
<name>A0A6A7AEE4_9PLEO</name>
<keyword evidence="2" id="KW-1185">Reference proteome</keyword>
<dbReference type="Proteomes" id="UP000799424">
    <property type="component" value="Unassembled WGS sequence"/>
</dbReference>
<dbReference type="OrthoDB" id="5413827at2759"/>